<proteinExistence type="inferred from homology"/>
<dbReference type="AlphaFoldDB" id="A0A5J5B6W4"/>
<dbReference type="InterPro" id="IPR003653">
    <property type="entry name" value="Peptidase_C48_C"/>
</dbReference>
<keyword evidence="6" id="KW-1185">Reference proteome</keyword>
<protein>
    <recommendedName>
        <fullName evidence="4">Ubiquitin-like protease family profile domain-containing protein</fullName>
    </recommendedName>
</protein>
<dbReference type="Gene3D" id="3.40.395.10">
    <property type="entry name" value="Adenoviral Proteinase, Chain A"/>
    <property type="match status" value="1"/>
</dbReference>
<dbReference type="Proteomes" id="UP000325577">
    <property type="component" value="Linkage Group LG15"/>
</dbReference>
<sequence length="250" mass="29012">MRSDIIDSMKARGHVSFKVMDVARTVIMERESNKARTRKGFSRRFVHIFDPQFGVEFAQMFNSEGSIRVESFEEYFQPKLLHYNIKDSNMLMVPVLHNTHWWCCVFNLRDRRIDILDSMESFYAANQLQEFVLSLRFLWYFCDKIYGVLGWSHDIFIFKGTTLLSFGASPQIFPTAVVNFTWAEAFKAENNALLYINRCDNFPKSLAHGHIGRSRFQILQEPNTTLLLEASVSQPLGPNFVSRNSGSKLI</sequence>
<dbReference type="OrthoDB" id="1694156at2759"/>
<evidence type="ECO:0000256" key="1">
    <source>
        <dbReference type="ARBA" id="ARBA00005234"/>
    </source>
</evidence>
<accession>A0A5J5B6W4</accession>
<evidence type="ECO:0000256" key="3">
    <source>
        <dbReference type="ARBA" id="ARBA00022801"/>
    </source>
</evidence>
<organism evidence="5 6">
    <name type="scientific">Nyssa sinensis</name>
    <dbReference type="NCBI Taxonomy" id="561372"/>
    <lineage>
        <taxon>Eukaryota</taxon>
        <taxon>Viridiplantae</taxon>
        <taxon>Streptophyta</taxon>
        <taxon>Embryophyta</taxon>
        <taxon>Tracheophyta</taxon>
        <taxon>Spermatophyta</taxon>
        <taxon>Magnoliopsida</taxon>
        <taxon>eudicotyledons</taxon>
        <taxon>Gunneridae</taxon>
        <taxon>Pentapetalae</taxon>
        <taxon>asterids</taxon>
        <taxon>Cornales</taxon>
        <taxon>Nyssaceae</taxon>
        <taxon>Nyssa</taxon>
    </lineage>
</organism>
<dbReference type="Pfam" id="PF02902">
    <property type="entry name" value="Peptidase_C48"/>
    <property type="match status" value="1"/>
</dbReference>
<evidence type="ECO:0000313" key="6">
    <source>
        <dbReference type="Proteomes" id="UP000325577"/>
    </source>
</evidence>
<feature type="domain" description="Ubiquitin-like protease family profile" evidence="4">
    <location>
        <begin position="37"/>
        <end position="124"/>
    </location>
</feature>
<dbReference type="InterPro" id="IPR038765">
    <property type="entry name" value="Papain-like_cys_pep_sf"/>
</dbReference>
<evidence type="ECO:0000256" key="2">
    <source>
        <dbReference type="ARBA" id="ARBA00022670"/>
    </source>
</evidence>
<dbReference type="EMBL" id="CM018038">
    <property type="protein sequence ID" value="KAA8538378.1"/>
    <property type="molecule type" value="Genomic_DNA"/>
</dbReference>
<gene>
    <name evidence="5" type="ORF">F0562_028076</name>
</gene>
<keyword evidence="2" id="KW-0645">Protease</keyword>
<evidence type="ECO:0000313" key="5">
    <source>
        <dbReference type="EMBL" id="KAA8538378.1"/>
    </source>
</evidence>
<name>A0A5J5B6W4_9ASTE</name>
<keyword evidence="3" id="KW-0378">Hydrolase</keyword>
<dbReference type="GO" id="GO:0006508">
    <property type="term" value="P:proteolysis"/>
    <property type="evidence" value="ECO:0007669"/>
    <property type="project" value="UniProtKB-KW"/>
</dbReference>
<dbReference type="GO" id="GO:0008234">
    <property type="term" value="F:cysteine-type peptidase activity"/>
    <property type="evidence" value="ECO:0007669"/>
    <property type="project" value="InterPro"/>
</dbReference>
<dbReference type="SUPFAM" id="SSF54001">
    <property type="entry name" value="Cysteine proteinases"/>
    <property type="match status" value="1"/>
</dbReference>
<reference evidence="5 6" key="1">
    <citation type="submission" date="2019-09" db="EMBL/GenBank/DDBJ databases">
        <title>A chromosome-level genome assembly of the Chinese tupelo Nyssa sinensis.</title>
        <authorList>
            <person name="Yang X."/>
            <person name="Kang M."/>
            <person name="Yang Y."/>
            <person name="Xiong H."/>
            <person name="Wang M."/>
            <person name="Zhang Z."/>
            <person name="Wang Z."/>
            <person name="Wu H."/>
            <person name="Ma T."/>
            <person name="Liu J."/>
            <person name="Xi Z."/>
        </authorList>
    </citation>
    <scope>NUCLEOTIDE SEQUENCE [LARGE SCALE GENOMIC DNA]</scope>
    <source>
        <strain evidence="5">J267</strain>
        <tissue evidence="5">Leaf</tissue>
    </source>
</reference>
<evidence type="ECO:0000259" key="4">
    <source>
        <dbReference type="Pfam" id="PF02902"/>
    </source>
</evidence>
<comment type="similarity">
    <text evidence="1">Belongs to the peptidase C48 family.</text>
</comment>